<comment type="caution">
    <text evidence="3">The sequence shown here is derived from an EMBL/GenBank/DDBJ whole genome shotgun (WGS) entry which is preliminary data.</text>
</comment>
<dbReference type="SUPFAM" id="SSF53335">
    <property type="entry name" value="S-adenosyl-L-methionine-dependent methyltransferases"/>
    <property type="match status" value="1"/>
</dbReference>
<proteinExistence type="predicted"/>
<protein>
    <submittedName>
        <fullName evidence="3">tRNA (Cmo5U34)-methyltransferase</fullName>
        <ecNumber evidence="3">2.1.1.-</ecNumber>
    </submittedName>
</protein>
<evidence type="ECO:0000313" key="4">
    <source>
        <dbReference type="Proteomes" id="UP000585681"/>
    </source>
</evidence>
<dbReference type="AlphaFoldDB" id="A0A840C9C4"/>
<dbReference type="EC" id="2.1.1.-" evidence="3"/>
<dbReference type="EMBL" id="JACIEQ010000001">
    <property type="protein sequence ID" value="MBB4020652.1"/>
    <property type="molecule type" value="Genomic_DNA"/>
</dbReference>
<evidence type="ECO:0000313" key="3">
    <source>
        <dbReference type="EMBL" id="MBB4020652.1"/>
    </source>
</evidence>
<keyword evidence="3" id="KW-0489">Methyltransferase</keyword>
<gene>
    <name evidence="3" type="ORF">GGR17_000443</name>
</gene>
<dbReference type="PANTHER" id="PTHR43861:SF2">
    <property type="entry name" value="CARBOXY-S-ADENOSYL-L-METHIONINE SYNTHASE"/>
    <property type="match status" value="1"/>
</dbReference>
<keyword evidence="1 3" id="KW-0808">Transferase</keyword>
<dbReference type="Pfam" id="PF13649">
    <property type="entry name" value="Methyltransf_25"/>
    <property type="match status" value="1"/>
</dbReference>
<dbReference type="GO" id="GO:0008168">
    <property type="term" value="F:methyltransferase activity"/>
    <property type="evidence" value="ECO:0007669"/>
    <property type="project" value="UniProtKB-KW"/>
</dbReference>
<dbReference type="CDD" id="cd02440">
    <property type="entry name" value="AdoMet_MTases"/>
    <property type="match status" value="1"/>
</dbReference>
<dbReference type="Proteomes" id="UP000585681">
    <property type="component" value="Unassembled WGS sequence"/>
</dbReference>
<dbReference type="Gene3D" id="3.40.50.150">
    <property type="entry name" value="Vaccinia Virus protein VP39"/>
    <property type="match status" value="1"/>
</dbReference>
<dbReference type="InterPro" id="IPR029063">
    <property type="entry name" value="SAM-dependent_MTases_sf"/>
</dbReference>
<sequence>MGVGQDITAGNAGWTFGEGVPETFVDHIKLSVPLYESGHDLICQISDFFVKNESVIYEIGTSTGELIKKLAQHNATKPGARWVGMDVEPAMVGKAQKHCADVPAISIVHEDARFMEMEKADMIVSYYTMQFVPPRYRQELFNKIYETLNWGGALVMFEKVRGPDARFQDILTQLYNDFKIRNGFSGEEIVEKSRSLKGVLEPFSTQGNLDMLARAGFKDVTSVQKYLCFEGFLAIK</sequence>
<evidence type="ECO:0000259" key="2">
    <source>
        <dbReference type="Pfam" id="PF13649"/>
    </source>
</evidence>
<dbReference type="RefSeq" id="WP_054538264.1">
    <property type="nucleotide sequence ID" value="NZ_JACIEQ010000001.1"/>
</dbReference>
<dbReference type="InterPro" id="IPR041698">
    <property type="entry name" value="Methyltransf_25"/>
</dbReference>
<evidence type="ECO:0000256" key="1">
    <source>
        <dbReference type="ARBA" id="ARBA00022679"/>
    </source>
</evidence>
<organism evidence="3 4">
    <name type="scientific">Actibacterium naphthalenivorans</name>
    <dbReference type="NCBI Taxonomy" id="1614693"/>
    <lineage>
        <taxon>Bacteria</taxon>
        <taxon>Pseudomonadati</taxon>
        <taxon>Pseudomonadota</taxon>
        <taxon>Alphaproteobacteria</taxon>
        <taxon>Rhodobacterales</taxon>
        <taxon>Roseobacteraceae</taxon>
        <taxon>Actibacterium</taxon>
    </lineage>
</organism>
<dbReference type="PANTHER" id="PTHR43861">
    <property type="entry name" value="TRANS-ACONITATE 2-METHYLTRANSFERASE-RELATED"/>
    <property type="match status" value="1"/>
</dbReference>
<keyword evidence="4" id="KW-1185">Reference proteome</keyword>
<dbReference type="GO" id="GO:0032259">
    <property type="term" value="P:methylation"/>
    <property type="evidence" value="ECO:0007669"/>
    <property type="project" value="UniProtKB-KW"/>
</dbReference>
<accession>A0A840C9C4</accession>
<feature type="domain" description="Methyltransferase" evidence="2">
    <location>
        <begin position="56"/>
        <end position="152"/>
    </location>
</feature>
<reference evidence="3" key="1">
    <citation type="submission" date="2020-08" db="EMBL/GenBank/DDBJ databases">
        <title>Genomic Encyclopedia of Type Strains, Phase IV (KMG-IV): sequencing the most valuable type-strain genomes for metagenomic binning, comparative biology and taxonomic classification.</title>
        <authorList>
            <person name="Goeker M."/>
        </authorList>
    </citation>
    <scope>NUCLEOTIDE SEQUENCE [LARGE SCALE GENOMIC DNA]</scope>
    <source>
        <strain evidence="3">DSM 105040</strain>
    </source>
</reference>
<name>A0A840C9C4_9RHOB</name>